<accession>A0A7X0KTE0</accession>
<dbReference type="Proteomes" id="UP000537775">
    <property type="component" value="Unassembled WGS sequence"/>
</dbReference>
<protein>
    <submittedName>
        <fullName evidence="1">Uncharacterized protein</fullName>
    </submittedName>
</protein>
<proteinExistence type="predicted"/>
<dbReference type="AlphaFoldDB" id="A0A7X0KTE0"/>
<sequence>MNELERPDVAAPLAEVARWIRQARPIEGAATDEDCRVRGTLIGEALAEREVAQGESCWYTAQLATGHVVGQWATSLEEAELSLSVWWGTGCHWVIPDGDLRVREEYFPNGVRTAAAATRAFPLGPPRRPRDRFAPAESLLAAFETTDRGRSLA</sequence>
<comment type="caution">
    <text evidence="1">The sequence shown here is derived from an EMBL/GenBank/DDBJ whole genome shotgun (WGS) entry which is preliminary data.</text>
</comment>
<reference evidence="1 2" key="1">
    <citation type="submission" date="2020-08" db="EMBL/GenBank/DDBJ databases">
        <title>Sequencing the genomes of 1000 actinobacteria strains.</title>
        <authorList>
            <person name="Klenk H.-P."/>
        </authorList>
    </citation>
    <scope>NUCLEOTIDE SEQUENCE [LARGE SCALE GENOMIC DNA]</scope>
    <source>
        <strain evidence="1 2">DSM 12511</strain>
    </source>
</reference>
<evidence type="ECO:0000313" key="1">
    <source>
        <dbReference type="EMBL" id="MBB6390004.1"/>
    </source>
</evidence>
<name>A0A7X0KTE0_9MICO</name>
<dbReference type="EMBL" id="JACHML010000001">
    <property type="protein sequence ID" value="MBB6390004.1"/>
    <property type="molecule type" value="Genomic_DNA"/>
</dbReference>
<organism evidence="1 2">
    <name type="scientific">Microbacterium thalassium</name>
    <dbReference type="NCBI Taxonomy" id="362649"/>
    <lineage>
        <taxon>Bacteria</taxon>
        <taxon>Bacillati</taxon>
        <taxon>Actinomycetota</taxon>
        <taxon>Actinomycetes</taxon>
        <taxon>Micrococcales</taxon>
        <taxon>Microbacteriaceae</taxon>
        <taxon>Microbacterium</taxon>
    </lineage>
</organism>
<evidence type="ECO:0000313" key="2">
    <source>
        <dbReference type="Proteomes" id="UP000537775"/>
    </source>
</evidence>
<keyword evidence="2" id="KW-1185">Reference proteome</keyword>
<gene>
    <name evidence="1" type="ORF">HD594_000317</name>
</gene>
<dbReference type="RefSeq" id="WP_184749276.1">
    <property type="nucleotide sequence ID" value="NZ_BAAAJR010000008.1"/>
</dbReference>